<dbReference type="Proteomes" id="UP000002964">
    <property type="component" value="Unassembled WGS sequence"/>
</dbReference>
<dbReference type="HOGENOM" id="CLU_1102390_0_0_6"/>
<proteinExistence type="predicted"/>
<name>H8Z029_9GAMM</name>
<dbReference type="RefSeq" id="WP_009147788.1">
    <property type="nucleotide sequence ID" value="NZ_CP121471.1"/>
</dbReference>
<dbReference type="eggNOG" id="COG0457">
    <property type="taxonomic scope" value="Bacteria"/>
</dbReference>
<organism evidence="1 2">
    <name type="scientific">Thiorhodovibrio frisius</name>
    <dbReference type="NCBI Taxonomy" id="631362"/>
    <lineage>
        <taxon>Bacteria</taxon>
        <taxon>Pseudomonadati</taxon>
        <taxon>Pseudomonadota</taxon>
        <taxon>Gammaproteobacteria</taxon>
        <taxon>Chromatiales</taxon>
        <taxon>Chromatiaceae</taxon>
        <taxon>Thiorhodovibrio</taxon>
    </lineage>
</organism>
<evidence type="ECO:0000313" key="1">
    <source>
        <dbReference type="EMBL" id="EIC21202.1"/>
    </source>
</evidence>
<gene>
    <name evidence="1" type="ORF">Thi970DRAFT_01391</name>
</gene>
<reference evidence="2" key="1">
    <citation type="submission" date="2011-06" db="EMBL/GenBank/DDBJ databases">
        <authorList>
            <consortium name="US DOE Joint Genome Institute (JGI-PGF)"/>
            <person name="Lucas S."/>
            <person name="Han J."/>
            <person name="Lapidus A."/>
            <person name="Cheng J.-F."/>
            <person name="Goodwin L."/>
            <person name="Pitluck S."/>
            <person name="Peters L."/>
            <person name="Land M.L."/>
            <person name="Hauser L."/>
            <person name="Vogl K."/>
            <person name="Liu Z."/>
            <person name="Overmann J."/>
            <person name="Frigaard N.-U."/>
            <person name="Bryant D.A."/>
            <person name="Woyke T.J."/>
        </authorList>
    </citation>
    <scope>NUCLEOTIDE SEQUENCE [LARGE SCALE GENOMIC DNA]</scope>
    <source>
        <strain evidence="2">970</strain>
    </source>
</reference>
<reference evidence="1 2" key="2">
    <citation type="submission" date="2011-11" db="EMBL/GenBank/DDBJ databases">
        <authorList>
            <consortium name="US DOE Joint Genome Institute"/>
            <person name="Lucas S."/>
            <person name="Han J."/>
            <person name="Lapidus A."/>
            <person name="Cheng J.-F."/>
            <person name="Goodwin L."/>
            <person name="Pitluck S."/>
            <person name="Peters L."/>
            <person name="Ovchinnikova G."/>
            <person name="Zhang X."/>
            <person name="Detter J.C."/>
            <person name="Han C."/>
            <person name="Tapia R."/>
            <person name="Land M."/>
            <person name="Hauser L."/>
            <person name="Kyrpides N."/>
            <person name="Ivanova N."/>
            <person name="Pagani I."/>
            <person name="Vogl K."/>
            <person name="Liu Z."/>
            <person name="Overmann J."/>
            <person name="Frigaard N.-U."/>
            <person name="Bryant D."/>
            <person name="Woyke T."/>
        </authorList>
    </citation>
    <scope>NUCLEOTIDE SEQUENCE [LARGE SCALE GENOMIC DNA]</scope>
    <source>
        <strain evidence="1 2">970</strain>
    </source>
</reference>
<keyword evidence="2" id="KW-1185">Reference proteome</keyword>
<evidence type="ECO:0000313" key="2">
    <source>
        <dbReference type="Proteomes" id="UP000002964"/>
    </source>
</evidence>
<protein>
    <submittedName>
        <fullName evidence="1">Uncharacterized protein</fullName>
    </submittedName>
</protein>
<dbReference type="AlphaFoldDB" id="H8Z029"/>
<sequence>MPDLTSTTTSAASAPCPPPEVATMDFHDITRSHLADTAADSVRPRSAEEAALESHLSTLQEQYRDLERAKAKTGASVHASHEQGAELQLQIARTLVSLERGAEAWPMAREALDSLIRARDFESAADCCDVLFRAEQPQSLSALGQGIWLAVTYPIDPELSMELLSHVIEDTPDDADGAAVAATTALFLADVRAQGSQRDNLMFFASQQLGEVARRHSQIDNQDAFDAWRDRLELREPEKFLVRLRNIVDVLVQDDWWFDREALQSELPLN</sequence>
<accession>H8Z029</accession>
<dbReference type="STRING" id="631362.Thi970DRAFT_01391"/>
<dbReference type="EMBL" id="JH603169">
    <property type="protein sequence ID" value="EIC21202.1"/>
    <property type="molecule type" value="Genomic_DNA"/>
</dbReference>